<organism evidence="1 2">
    <name type="scientific">Shouchella xiaoxiensis</name>
    <dbReference type="NCBI Taxonomy" id="766895"/>
    <lineage>
        <taxon>Bacteria</taxon>
        <taxon>Bacillati</taxon>
        <taxon>Bacillota</taxon>
        <taxon>Bacilli</taxon>
        <taxon>Bacillales</taxon>
        <taxon>Bacillaceae</taxon>
        <taxon>Shouchella</taxon>
    </lineage>
</organism>
<name>A0ABS2SNY8_9BACI</name>
<gene>
    <name evidence="1" type="ORF">JOC54_000463</name>
</gene>
<keyword evidence="2" id="KW-1185">Reference proteome</keyword>
<dbReference type="RefSeq" id="WP_275582666.1">
    <property type="nucleotide sequence ID" value="NZ_JAFBCV010000001.1"/>
</dbReference>
<dbReference type="Proteomes" id="UP001179280">
    <property type="component" value="Unassembled WGS sequence"/>
</dbReference>
<sequence>MEQKEVRVGAITIYFPIVGYEEYWIYEDLADIYRKEYLKASIRQ</sequence>
<protein>
    <submittedName>
        <fullName evidence="1">Uncharacterized protein</fullName>
    </submittedName>
</protein>
<reference evidence="1" key="1">
    <citation type="submission" date="2021-01" db="EMBL/GenBank/DDBJ databases">
        <title>Genomic Encyclopedia of Type Strains, Phase IV (KMG-IV): sequencing the most valuable type-strain genomes for metagenomic binning, comparative biology and taxonomic classification.</title>
        <authorList>
            <person name="Goeker M."/>
        </authorList>
    </citation>
    <scope>NUCLEOTIDE SEQUENCE</scope>
    <source>
        <strain evidence="1">DSM 21943</strain>
    </source>
</reference>
<dbReference type="EMBL" id="JAFBCV010000001">
    <property type="protein sequence ID" value="MBM7837232.1"/>
    <property type="molecule type" value="Genomic_DNA"/>
</dbReference>
<accession>A0ABS2SNY8</accession>
<proteinExistence type="predicted"/>
<evidence type="ECO:0000313" key="2">
    <source>
        <dbReference type="Proteomes" id="UP001179280"/>
    </source>
</evidence>
<comment type="caution">
    <text evidence="1">The sequence shown here is derived from an EMBL/GenBank/DDBJ whole genome shotgun (WGS) entry which is preliminary data.</text>
</comment>
<evidence type="ECO:0000313" key="1">
    <source>
        <dbReference type="EMBL" id="MBM7837232.1"/>
    </source>
</evidence>